<keyword evidence="5 7" id="KW-0862">Zinc</keyword>
<evidence type="ECO:0000256" key="8">
    <source>
        <dbReference type="SAM" id="MobiDB-lite"/>
    </source>
</evidence>
<feature type="zinc finger region" description="C3H1-type" evidence="7">
    <location>
        <begin position="432"/>
        <end position="459"/>
    </location>
</feature>
<feature type="zinc finger region" description="C3H1-type" evidence="7">
    <location>
        <begin position="274"/>
        <end position="301"/>
    </location>
</feature>
<proteinExistence type="predicted"/>
<dbReference type="Pfam" id="PF14608">
    <property type="entry name" value="zf-CCCH_2"/>
    <property type="match status" value="1"/>
</dbReference>
<dbReference type="SUPFAM" id="SSF57850">
    <property type="entry name" value="RING/U-box"/>
    <property type="match status" value="1"/>
</dbReference>
<dbReference type="PANTHER" id="PTHR12547">
    <property type="entry name" value="CCCH ZINC FINGER/TIS11-RELATED"/>
    <property type="match status" value="1"/>
</dbReference>
<feature type="domain" description="C3H1-type" evidence="10">
    <location>
        <begin position="274"/>
        <end position="301"/>
    </location>
</feature>
<feature type="region of interest" description="Disordered" evidence="8">
    <location>
        <begin position="463"/>
        <end position="499"/>
    </location>
</feature>
<feature type="compositionally biased region" description="Polar residues" evidence="8">
    <location>
        <begin position="262"/>
        <end position="277"/>
    </location>
</feature>
<feature type="region of interest" description="Disordered" evidence="8">
    <location>
        <begin position="200"/>
        <end position="277"/>
    </location>
</feature>
<evidence type="ECO:0000259" key="9">
    <source>
        <dbReference type="PROSITE" id="PS50102"/>
    </source>
</evidence>
<reference evidence="11" key="1">
    <citation type="submission" date="2014-09" db="EMBL/GenBank/DDBJ databases">
        <title>Genome sequence of the luminous mushroom Mycena chlorophos for searching fungal bioluminescence genes.</title>
        <authorList>
            <person name="Tanaka Y."/>
            <person name="Kasuga D."/>
            <person name="Oba Y."/>
            <person name="Hase S."/>
            <person name="Sato K."/>
            <person name="Oba Y."/>
            <person name="Sakakibara Y."/>
        </authorList>
    </citation>
    <scope>NUCLEOTIDE SEQUENCE</scope>
</reference>
<dbReference type="CDD" id="cd20335">
    <property type="entry name" value="BRcat_RBR"/>
    <property type="match status" value="1"/>
</dbReference>
<keyword evidence="3 7" id="KW-0863">Zinc-finger</keyword>
<keyword evidence="6" id="KW-0694">RNA-binding</keyword>
<evidence type="ECO:0000313" key="11">
    <source>
        <dbReference type="EMBL" id="GAT46764.1"/>
    </source>
</evidence>
<protein>
    <submittedName>
        <fullName evidence="11">RING finger protein</fullName>
    </submittedName>
</protein>
<evidence type="ECO:0000256" key="4">
    <source>
        <dbReference type="ARBA" id="ARBA00022786"/>
    </source>
</evidence>
<dbReference type="InterPro" id="IPR036855">
    <property type="entry name" value="Znf_CCCH_sf"/>
</dbReference>
<accession>A0ABQ0L8H1</accession>
<evidence type="ECO:0000256" key="7">
    <source>
        <dbReference type="PROSITE-ProRule" id="PRU00723"/>
    </source>
</evidence>
<dbReference type="PANTHER" id="PTHR12547:SF18">
    <property type="entry name" value="PROTEIN TIS11"/>
    <property type="match status" value="1"/>
</dbReference>
<feature type="domain" description="C3H1-type" evidence="10">
    <location>
        <begin position="432"/>
        <end position="459"/>
    </location>
</feature>
<keyword evidence="1 7" id="KW-0479">Metal-binding</keyword>
<keyword evidence="4" id="KW-0833">Ubl conjugation pathway</keyword>
<feature type="compositionally biased region" description="Polar residues" evidence="8">
    <location>
        <begin position="227"/>
        <end position="236"/>
    </location>
</feature>
<sequence length="1117" mass="121035">MHSTPHYFSLRALVPASPQVCVYFQNGNCKNGDACRYAHVQSPQGQPAVPASIPCRFFASGTCRNGDACAYAHNAPPPPPANHPPTISVGAPVFQACTFRATGSCSREACVVSHEASSPIYSPIPSNNSPVTADVAGWTSWDEIGPHIPHLPEPSESVSQVELAPATTFTYKTRPCIFYPQGKCRNGDECRYIHDINEQPTNDKGWGSEAPRWSSHPVSANGEAAQPATNDTNDSWGASAAATGDVGPSTQTTTTTNDDAWASSQSQPTTGSDSQRQGICIHFPRGRCWRGASCRFIHDVEQTGPQLGMPNWDEAEENPPADASGWGVEEGTVNASTSGWGTNDAAETDWVVDPNSLNDWGQQSETPVVASDWPVESAPASDGWNVGPDASAAENWFGKAAPADMPTTFANEDASWSLPWPEHDDVPPPRPNMKSRPCLFFGQGFCAKGDRCEYNHVPQEADVYAPTPENELEESRKRSSPPPTPPPSPPHDLDLSPRPIWNCTVDFPGDGSPANIVTSFESNAIVLSNYPAGAHAEVSELVGPYGATTTPTFQLRDGRVQARVEFPDCARAEDARFNLHGSVLAEDKLAVQLDCKDAVCGSAHQSPTQVKVVWNVPSVGAWVFYARVALSKSQSEALNGTTFNGRKITAEYFKSNTKDRFPILVKGLPPDTTQESLKQFCGGEQVCSVTMLSPNYMKPQSDRVKALLRSFGHLRSFDVLPQAPSDLKVIALADFSDTGDAENAIQALAGAKHDFLGDESISVQAISHLKIPCSLSPVEVFRPQLDALLAGSSSDCTVRWNQTSRTLHLYGRQPQLVASRARRAHSFIFGSELSIWDAYFEDASSDRKMQLINDAASKAFHIQKDDRRRVLRVWGDAGKATKQIERLLKKVASHTYTLPLSSLQLIFLMRGGLSKIEGSANSSSSSKLTLDLASRTLTVFGEDELKRKIDRHLEEGVQSVVQSSMTTKSGTCCLCASRNADPSLELLCSHGYCSSCFKAAFHSIEIGTSEIRCVGLVEDSEDRCSAVVAASMVLSRLSEVDVESIYRASFLSSARSRPEQIRFCPSGCDILFPVRQAGMVLSCPKCQLNICAACALPRHPNISCIEYNNTNDVEVQP</sequence>
<dbReference type="InterPro" id="IPR000571">
    <property type="entry name" value="Znf_CCCH"/>
</dbReference>
<gene>
    <name evidence="11" type="ORF">MCHLO_04263</name>
</gene>
<name>A0ABQ0L8H1_MYCCL</name>
<dbReference type="InterPro" id="IPR035979">
    <property type="entry name" value="RBD_domain_sf"/>
</dbReference>
<evidence type="ECO:0000313" key="12">
    <source>
        <dbReference type="Proteomes" id="UP000815677"/>
    </source>
</evidence>
<evidence type="ECO:0000256" key="2">
    <source>
        <dbReference type="ARBA" id="ARBA00022737"/>
    </source>
</evidence>
<dbReference type="Pfam" id="PF00642">
    <property type="entry name" value="zf-CCCH"/>
    <property type="match status" value="4"/>
</dbReference>
<dbReference type="SMART" id="SM00356">
    <property type="entry name" value="ZnF_C3H1"/>
    <property type="match status" value="5"/>
</dbReference>
<evidence type="ECO:0000256" key="5">
    <source>
        <dbReference type="ARBA" id="ARBA00022833"/>
    </source>
</evidence>
<feature type="domain" description="RRM" evidence="9">
    <location>
        <begin position="661"/>
        <end position="768"/>
    </location>
</feature>
<dbReference type="Pfam" id="PF01485">
    <property type="entry name" value="IBR"/>
    <property type="match status" value="1"/>
</dbReference>
<dbReference type="EMBL" id="DF842749">
    <property type="protein sequence ID" value="GAT46764.1"/>
    <property type="molecule type" value="Genomic_DNA"/>
</dbReference>
<dbReference type="PROSITE" id="PS50103">
    <property type="entry name" value="ZF_C3H1"/>
    <property type="match status" value="5"/>
</dbReference>
<dbReference type="InterPro" id="IPR045877">
    <property type="entry name" value="ZFP36-like"/>
</dbReference>
<dbReference type="PROSITE" id="PS50102">
    <property type="entry name" value="RRM"/>
    <property type="match status" value="1"/>
</dbReference>
<dbReference type="Proteomes" id="UP000815677">
    <property type="component" value="Unassembled WGS sequence"/>
</dbReference>
<feature type="compositionally biased region" description="Pro residues" evidence="8">
    <location>
        <begin position="480"/>
        <end position="490"/>
    </location>
</feature>
<dbReference type="SUPFAM" id="SSF90229">
    <property type="entry name" value="CCCH zinc finger"/>
    <property type="match status" value="4"/>
</dbReference>
<feature type="zinc finger region" description="C3H1-type" evidence="7">
    <location>
        <begin position="50"/>
        <end position="76"/>
    </location>
</feature>
<dbReference type="InterPro" id="IPR000504">
    <property type="entry name" value="RRM_dom"/>
</dbReference>
<keyword evidence="12" id="KW-1185">Reference proteome</keyword>
<evidence type="ECO:0000256" key="3">
    <source>
        <dbReference type="ARBA" id="ARBA00022771"/>
    </source>
</evidence>
<dbReference type="InterPro" id="IPR012677">
    <property type="entry name" value="Nucleotide-bd_a/b_plait_sf"/>
</dbReference>
<dbReference type="Gene3D" id="3.30.70.330">
    <property type="match status" value="1"/>
</dbReference>
<feature type="domain" description="C3H1-type" evidence="10">
    <location>
        <begin position="170"/>
        <end position="197"/>
    </location>
</feature>
<dbReference type="InterPro" id="IPR002867">
    <property type="entry name" value="IBR_dom"/>
</dbReference>
<feature type="zinc finger region" description="C3H1-type" evidence="7">
    <location>
        <begin position="170"/>
        <end position="197"/>
    </location>
</feature>
<feature type="domain" description="C3H1-type" evidence="10">
    <location>
        <begin position="50"/>
        <end position="76"/>
    </location>
</feature>
<evidence type="ECO:0000259" key="10">
    <source>
        <dbReference type="PROSITE" id="PS50103"/>
    </source>
</evidence>
<dbReference type="Gene3D" id="4.10.1000.10">
    <property type="entry name" value="Zinc finger, CCCH-type"/>
    <property type="match status" value="4"/>
</dbReference>
<feature type="zinc finger region" description="C3H1-type" evidence="7">
    <location>
        <begin position="15"/>
        <end position="42"/>
    </location>
</feature>
<keyword evidence="2" id="KW-0677">Repeat</keyword>
<evidence type="ECO:0000256" key="6">
    <source>
        <dbReference type="PROSITE-ProRule" id="PRU00176"/>
    </source>
</evidence>
<dbReference type="SUPFAM" id="SSF54928">
    <property type="entry name" value="RNA-binding domain, RBD"/>
    <property type="match status" value="1"/>
</dbReference>
<organism evidence="11 12">
    <name type="scientific">Mycena chlorophos</name>
    <name type="common">Agaric fungus</name>
    <name type="synonym">Agaricus chlorophos</name>
    <dbReference type="NCBI Taxonomy" id="658473"/>
    <lineage>
        <taxon>Eukaryota</taxon>
        <taxon>Fungi</taxon>
        <taxon>Dikarya</taxon>
        <taxon>Basidiomycota</taxon>
        <taxon>Agaricomycotina</taxon>
        <taxon>Agaricomycetes</taxon>
        <taxon>Agaricomycetidae</taxon>
        <taxon>Agaricales</taxon>
        <taxon>Marasmiineae</taxon>
        <taxon>Mycenaceae</taxon>
        <taxon>Mycena</taxon>
    </lineage>
</organism>
<evidence type="ECO:0000256" key="1">
    <source>
        <dbReference type="ARBA" id="ARBA00022723"/>
    </source>
</evidence>
<feature type="domain" description="C3H1-type" evidence="10">
    <location>
        <begin position="15"/>
        <end position="42"/>
    </location>
</feature>